<accession>A0A1H1Y3A5</accession>
<dbReference type="RefSeq" id="WP_083364723.1">
    <property type="nucleotide sequence ID" value="NZ_LT629742.1"/>
</dbReference>
<sequence length="128" mass="13846">MKVLVATSKKQGSRPSDVMEGVEGELVFLVEPCPDSRRFPYGPCDCAITFRGCFSDRVTSTAMVRDLDDVGFGDLVLALAVAHHGPALNGCSCDFDPVEQAGRLVAIAAPLREGLVVERCVDHVRVRR</sequence>
<dbReference type="EMBL" id="LT629742">
    <property type="protein sequence ID" value="SDT15882.1"/>
    <property type="molecule type" value="Genomic_DNA"/>
</dbReference>
<dbReference type="OrthoDB" id="3476326at2"/>
<evidence type="ECO:0000313" key="2">
    <source>
        <dbReference type="EMBL" id="SDT15882.1"/>
    </source>
</evidence>
<name>A0A1H1Y3A5_9MICO</name>
<evidence type="ECO:0000259" key="1">
    <source>
        <dbReference type="Pfam" id="PF24831"/>
    </source>
</evidence>
<dbReference type="InterPro" id="IPR056132">
    <property type="entry name" value="DUF7715"/>
</dbReference>
<evidence type="ECO:0000313" key="3">
    <source>
        <dbReference type="Proteomes" id="UP000181956"/>
    </source>
</evidence>
<organism evidence="2 3">
    <name type="scientific">Microterricola viridarii</name>
    <dbReference type="NCBI Taxonomy" id="412690"/>
    <lineage>
        <taxon>Bacteria</taxon>
        <taxon>Bacillati</taxon>
        <taxon>Actinomycetota</taxon>
        <taxon>Actinomycetes</taxon>
        <taxon>Micrococcales</taxon>
        <taxon>Microbacteriaceae</taxon>
        <taxon>Microterricola</taxon>
    </lineage>
</organism>
<dbReference type="AlphaFoldDB" id="A0A1H1Y3A5"/>
<proteinExistence type="predicted"/>
<dbReference type="Pfam" id="PF24831">
    <property type="entry name" value="DUF7715"/>
    <property type="match status" value="1"/>
</dbReference>
<keyword evidence="3" id="KW-1185">Reference proteome</keyword>
<gene>
    <name evidence="2" type="ORF">SAMN04489834_2964</name>
</gene>
<protein>
    <recommendedName>
        <fullName evidence="1">DUF7715 domain-containing protein</fullName>
    </recommendedName>
</protein>
<dbReference type="Proteomes" id="UP000181956">
    <property type="component" value="Chromosome I"/>
</dbReference>
<reference evidence="3" key="1">
    <citation type="submission" date="2016-10" db="EMBL/GenBank/DDBJ databases">
        <authorList>
            <person name="Varghese N."/>
            <person name="Submissions S."/>
        </authorList>
    </citation>
    <scope>NUCLEOTIDE SEQUENCE [LARGE SCALE GENOMIC DNA]</scope>
    <source>
        <strain evidence="3">DSM 21772</strain>
    </source>
</reference>
<dbReference type="STRING" id="412690.SAMN04489834_2964"/>
<feature type="domain" description="DUF7715" evidence="1">
    <location>
        <begin position="1"/>
        <end position="128"/>
    </location>
</feature>